<gene>
    <name evidence="1" type="ORF">F4820DRAFT_437734</name>
</gene>
<accession>A0ACB9YL73</accession>
<organism evidence="1 2">
    <name type="scientific">Hypoxylon rubiginosum</name>
    <dbReference type="NCBI Taxonomy" id="110542"/>
    <lineage>
        <taxon>Eukaryota</taxon>
        <taxon>Fungi</taxon>
        <taxon>Dikarya</taxon>
        <taxon>Ascomycota</taxon>
        <taxon>Pezizomycotina</taxon>
        <taxon>Sordariomycetes</taxon>
        <taxon>Xylariomycetidae</taxon>
        <taxon>Xylariales</taxon>
        <taxon>Hypoxylaceae</taxon>
        <taxon>Hypoxylon</taxon>
    </lineage>
</organism>
<evidence type="ECO:0000313" key="2">
    <source>
        <dbReference type="Proteomes" id="UP001497700"/>
    </source>
</evidence>
<dbReference type="Proteomes" id="UP001497700">
    <property type="component" value="Unassembled WGS sequence"/>
</dbReference>
<protein>
    <submittedName>
        <fullName evidence="1">Ribosomal subunit 39S-domain-containing protein</fullName>
    </submittedName>
</protein>
<proteinExistence type="predicted"/>
<keyword evidence="2" id="KW-1185">Reference proteome</keyword>
<evidence type="ECO:0000313" key="1">
    <source>
        <dbReference type="EMBL" id="KAI4860139.1"/>
    </source>
</evidence>
<sequence>MRRIPRLRRPSGLGLSNSSSRSPIAPLVGQYHPQPTASQIAPTPHRRPAPASLQNHTFTRFYSADRQPLSQSLSRETEEARGEELGELDEEGLEAAEDQRRYTYVPPPQRSHAERSDEVSDPSYVPATTADGLETVGGLGNWWDKQDHWSSDFVGFQPSQKVIDPAVIEASVRRAVIEAFALRQAGREDELVRAWPIRGEQLDRLMEVAIHVGENGAVSLAGDVSVVLEALNRKDEPSITDESTTEGSLDKLVPSAEEAQKYKDAWGHDWKAASLSDPHIRFAVTKRIFQLTGQLVLDHQLSSITDVRSLLHLVQKPPKPKTVTQEIQERRQDLVQLPNVSVATKRITRGDREKAVGRFKLIEEELKKRDLPLVGHGFVRKNRELSQLKGGI</sequence>
<reference evidence="1 2" key="1">
    <citation type="journal article" date="2022" name="New Phytol.">
        <title>Ecological generalism drives hyperdiversity of secondary metabolite gene clusters in xylarialean endophytes.</title>
        <authorList>
            <person name="Franco M.E.E."/>
            <person name="Wisecaver J.H."/>
            <person name="Arnold A.E."/>
            <person name="Ju Y.M."/>
            <person name="Slot J.C."/>
            <person name="Ahrendt S."/>
            <person name="Moore L.P."/>
            <person name="Eastman K.E."/>
            <person name="Scott K."/>
            <person name="Konkel Z."/>
            <person name="Mondo S.J."/>
            <person name="Kuo A."/>
            <person name="Hayes R.D."/>
            <person name="Haridas S."/>
            <person name="Andreopoulos B."/>
            <person name="Riley R."/>
            <person name="LaButti K."/>
            <person name="Pangilinan J."/>
            <person name="Lipzen A."/>
            <person name="Amirebrahimi M."/>
            <person name="Yan J."/>
            <person name="Adam C."/>
            <person name="Keymanesh K."/>
            <person name="Ng V."/>
            <person name="Louie K."/>
            <person name="Northen T."/>
            <person name="Drula E."/>
            <person name="Henrissat B."/>
            <person name="Hsieh H.M."/>
            <person name="Youens-Clark K."/>
            <person name="Lutzoni F."/>
            <person name="Miadlikowska J."/>
            <person name="Eastwood D.C."/>
            <person name="Hamelin R.C."/>
            <person name="Grigoriev I.V."/>
            <person name="U'Ren J.M."/>
        </authorList>
    </citation>
    <scope>NUCLEOTIDE SEQUENCE [LARGE SCALE GENOMIC DNA]</scope>
    <source>
        <strain evidence="1 2">CBS 119005</strain>
    </source>
</reference>
<name>A0ACB9YL73_9PEZI</name>
<comment type="caution">
    <text evidence="1">The sequence shown here is derived from an EMBL/GenBank/DDBJ whole genome shotgun (WGS) entry which is preliminary data.</text>
</comment>
<dbReference type="EMBL" id="MU393598">
    <property type="protein sequence ID" value="KAI4860139.1"/>
    <property type="molecule type" value="Genomic_DNA"/>
</dbReference>